<feature type="coiled-coil region" evidence="1">
    <location>
        <begin position="108"/>
        <end position="135"/>
    </location>
</feature>
<dbReference type="AlphaFoldDB" id="A0AAX2A610"/>
<protein>
    <submittedName>
        <fullName evidence="3">Membrane protein</fullName>
    </submittedName>
</protein>
<evidence type="ECO:0000256" key="2">
    <source>
        <dbReference type="SAM" id="Phobius"/>
    </source>
</evidence>
<dbReference type="RefSeq" id="WP_114838286.1">
    <property type="nucleotide sequence ID" value="NZ_CP031217.1"/>
</dbReference>
<keyword evidence="2" id="KW-1133">Transmembrane helix</keyword>
<gene>
    <name evidence="3" type="ORF">ABIV_0387</name>
    <name evidence="4" type="ORF">CRV05_10785</name>
</gene>
<proteinExistence type="predicted"/>
<keyword evidence="2" id="KW-0472">Membrane</keyword>
<sequence>MKIKLIENILPVIIMCIILLILKDELPKYFSSDTWTIIYPGNKDYDINHNFYLTILFSGILLGYTVLQTFFEKSNFWVKLLVSAFLILFTLPLYMAQSKFVIDDAIKEKKQNEKIIKLNLSLEELKLELMKLKNDNKKRSKPN</sequence>
<keyword evidence="6" id="KW-1185">Reference proteome</keyword>
<evidence type="ECO:0000313" key="3">
    <source>
        <dbReference type="EMBL" id="AXH11408.1"/>
    </source>
</evidence>
<organism evidence="4 6">
    <name type="scientific">Halarcobacter bivalviorum</name>
    <dbReference type="NCBI Taxonomy" id="663364"/>
    <lineage>
        <taxon>Bacteria</taxon>
        <taxon>Pseudomonadati</taxon>
        <taxon>Campylobacterota</taxon>
        <taxon>Epsilonproteobacteria</taxon>
        <taxon>Campylobacterales</taxon>
        <taxon>Arcobacteraceae</taxon>
        <taxon>Halarcobacter</taxon>
    </lineage>
</organism>
<evidence type="ECO:0000313" key="4">
    <source>
        <dbReference type="EMBL" id="RXK09405.1"/>
    </source>
</evidence>
<keyword evidence="2" id="KW-0812">Transmembrane</keyword>
<evidence type="ECO:0000313" key="6">
    <source>
        <dbReference type="Proteomes" id="UP000289193"/>
    </source>
</evidence>
<keyword evidence="1" id="KW-0175">Coiled coil</keyword>
<dbReference type="KEGG" id="hbv:ABIV_0387"/>
<reference evidence="4 6" key="1">
    <citation type="submission" date="2017-10" db="EMBL/GenBank/DDBJ databases">
        <title>Genomics of the genus Arcobacter.</title>
        <authorList>
            <person name="Perez-Cataluna A."/>
            <person name="Figueras M.J."/>
        </authorList>
    </citation>
    <scope>NUCLEOTIDE SEQUENCE [LARGE SCALE GENOMIC DNA]</scope>
    <source>
        <strain evidence="4 6">CECT 7835</strain>
    </source>
</reference>
<evidence type="ECO:0000313" key="5">
    <source>
        <dbReference type="Proteomes" id="UP000253850"/>
    </source>
</evidence>
<name>A0AAX2A610_9BACT</name>
<dbReference type="Proteomes" id="UP000289193">
    <property type="component" value="Unassembled WGS sequence"/>
</dbReference>
<feature type="transmembrane region" description="Helical" evidence="2">
    <location>
        <begin position="6"/>
        <end position="22"/>
    </location>
</feature>
<evidence type="ECO:0000256" key="1">
    <source>
        <dbReference type="SAM" id="Coils"/>
    </source>
</evidence>
<dbReference type="Proteomes" id="UP000253850">
    <property type="component" value="Chromosome"/>
</dbReference>
<dbReference type="EMBL" id="CP031217">
    <property type="protein sequence ID" value="AXH11408.1"/>
    <property type="molecule type" value="Genomic_DNA"/>
</dbReference>
<feature type="transmembrane region" description="Helical" evidence="2">
    <location>
        <begin position="76"/>
        <end position="96"/>
    </location>
</feature>
<feature type="transmembrane region" description="Helical" evidence="2">
    <location>
        <begin position="51"/>
        <end position="70"/>
    </location>
</feature>
<dbReference type="EMBL" id="PDKM01000006">
    <property type="protein sequence ID" value="RXK09405.1"/>
    <property type="molecule type" value="Genomic_DNA"/>
</dbReference>
<accession>A0AAX2A610</accession>
<reference evidence="3 5" key="2">
    <citation type="submission" date="2018-07" db="EMBL/GenBank/DDBJ databases">
        <title>Complete genome of the Arcobacter bivalviorum type strain LMG 26154.</title>
        <authorList>
            <person name="Miller W.G."/>
            <person name="Yee E."/>
            <person name="Bono J.L."/>
        </authorList>
    </citation>
    <scope>NUCLEOTIDE SEQUENCE [LARGE SCALE GENOMIC DNA]</scope>
    <source>
        <strain evidence="3 5">LMG 26154</strain>
    </source>
</reference>